<accession>A0ABC9SHU1</accession>
<sequence>MYRILSLQGVLTFLGEQKERRNFILKPASEIAVDSHRI</sequence>
<comment type="caution">
    <text evidence="1">The sequence shown here is derived from an EMBL/GenBank/DDBJ whole genome shotgun (WGS) entry which is preliminary data.</text>
</comment>
<proteinExistence type="predicted"/>
<reference evidence="1 2" key="1">
    <citation type="submission" date="2013-01" db="EMBL/GenBank/DDBJ databases">
        <authorList>
            <person name="Harkins D.M."/>
            <person name="Durkin A.S."/>
            <person name="Brinkac L.M."/>
            <person name="Haft D.H."/>
            <person name="Selengut J.D."/>
            <person name="Sanka R."/>
            <person name="DePew J."/>
            <person name="Purushe J."/>
            <person name="Hartskeerl R.A."/>
            <person name="Ahmed A."/>
            <person name="van der Linden H."/>
            <person name="Goris M.G.A."/>
            <person name="Vinetz J.M."/>
            <person name="Sutton G.G."/>
            <person name="Nierman W.C."/>
            <person name="Fouts D.E."/>
        </authorList>
    </citation>
    <scope>NUCLEOTIDE SEQUENCE [LARGE SCALE GENOMIC DNA]</scope>
    <source>
        <strain evidence="1 2">Brem 328</strain>
    </source>
</reference>
<dbReference type="AlphaFoldDB" id="A0ABC9SHU1"/>
<protein>
    <submittedName>
        <fullName evidence="1">Uncharacterized protein</fullName>
    </submittedName>
</protein>
<dbReference type="EMBL" id="AHMS02000029">
    <property type="protein sequence ID" value="EMN17175.1"/>
    <property type="molecule type" value="Genomic_DNA"/>
</dbReference>
<evidence type="ECO:0000313" key="1">
    <source>
        <dbReference type="EMBL" id="EMN17175.1"/>
    </source>
</evidence>
<gene>
    <name evidence="1" type="ORF">LEP1GSC056_0544</name>
</gene>
<organism evidence="1 2">
    <name type="scientific">Leptospira borgpetersenii str. Brem 328</name>
    <dbReference type="NCBI Taxonomy" id="1049780"/>
    <lineage>
        <taxon>Bacteria</taxon>
        <taxon>Pseudomonadati</taxon>
        <taxon>Spirochaetota</taxon>
        <taxon>Spirochaetia</taxon>
        <taxon>Leptospirales</taxon>
        <taxon>Leptospiraceae</taxon>
        <taxon>Leptospira</taxon>
    </lineage>
</organism>
<evidence type="ECO:0000313" key="2">
    <source>
        <dbReference type="Proteomes" id="UP000012166"/>
    </source>
</evidence>
<dbReference type="Proteomes" id="UP000012166">
    <property type="component" value="Unassembled WGS sequence"/>
</dbReference>
<name>A0ABC9SHU1_LEPBO</name>